<dbReference type="InterPro" id="IPR038084">
    <property type="entry name" value="PduO/GlcC-like_sf"/>
</dbReference>
<gene>
    <name evidence="1" type="ORF">NKR19_g20</name>
</gene>
<dbReference type="PANTHER" id="PTHR28255">
    <property type="match status" value="1"/>
</dbReference>
<name>A0AA38S9U7_9PEZI</name>
<accession>A0AA38S9U7</accession>
<organism evidence="1 2">
    <name type="scientific">Coniochaeta hoffmannii</name>
    <dbReference type="NCBI Taxonomy" id="91930"/>
    <lineage>
        <taxon>Eukaryota</taxon>
        <taxon>Fungi</taxon>
        <taxon>Dikarya</taxon>
        <taxon>Ascomycota</taxon>
        <taxon>Pezizomycotina</taxon>
        <taxon>Sordariomycetes</taxon>
        <taxon>Sordariomycetidae</taxon>
        <taxon>Coniochaetales</taxon>
        <taxon>Coniochaetaceae</taxon>
        <taxon>Coniochaeta</taxon>
    </lineage>
</organism>
<evidence type="ECO:0008006" key="3">
    <source>
        <dbReference type="Google" id="ProtNLM"/>
    </source>
</evidence>
<dbReference type="InterPro" id="IPR005624">
    <property type="entry name" value="PduO/GlcC-like"/>
</dbReference>
<dbReference type="SUPFAM" id="SSF143744">
    <property type="entry name" value="GlcG-like"/>
    <property type="match status" value="1"/>
</dbReference>
<dbReference type="EMBL" id="JANBVN010000001">
    <property type="protein sequence ID" value="KAJ9165722.1"/>
    <property type="molecule type" value="Genomic_DNA"/>
</dbReference>
<evidence type="ECO:0000313" key="2">
    <source>
        <dbReference type="Proteomes" id="UP001174691"/>
    </source>
</evidence>
<proteinExistence type="predicted"/>
<comment type="caution">
    <text evidence="1">The sequence shown here is derived from an EMBL/GenBank/DDBJ whole genome shotgun (WGS) entry which is preliminary data.</text>
</comment>
<sequence length="193" mass="20819">MSPKVYSARHHQGAVVPSDVVATGPIPSPPSDLEALKAEGGDSLTFDQFTVDDAWTLGLLLRRRLSQFASEGKPTLISIALANSRQVVFQCAVGSGTAPDNEVWVARKRSAVLRWGCSTWMLHCKFRGDEELFRAKYGMDAATAAGYAIHGGGVPVRVNGVEGVVAVVVVSGLKQHEDHGVIYEAVRGYWREV</sequence>
<dbReference type="AlphaFoldDB" id="A0AA38S9U7"/>
<dbReference type="GO" id="GO:0006620">
    <property type="term" value="P:post-translational protein targeting to endoplasmic reticulum membrane"/>
    <property type="evidence" value="ECO:0007669"/>
    <property type="project" value="TreeGrafter"/>
</dbReference>
<evidence type="ECO:0000313" key="1">
    <source>
        <dbReference type="EMBL" id="KAJ9165722.1"/>
    </source>
</evidence>
<dbReference type="PANTHER" id="PTHR28255:SF1">
    <property type="entry name" value="UPF0303 PROTEIN YBR137W"/>
    <property type="match status" value="1"/>
</dbReference>
<keyword evidence="2" id="KW-1185">Reference proteome</keyword>
<dbReference type="GO" id="GO:0072380">
    <property type="term" value="C:TRC complex"/>
    <property type="evidence" value="ECO:0007669"/>
    <property type="project" value="TreeGrafter"/>
</dbReference>
<dbReference type="InterPro" id="IPR010371">
    <property type="entry name" value="YBR137W-like"/>
</dbReference>
<dbReference type="Gene3D" id="3.30.450.150">
    <property type="entry name" value="Haem-degrading domain"/>
    <property type="match status" value="1"/>
</dbReference>
<dbReference type="Proteomes" id="UP001174691">
    <property type="component" value="Unassembled WGS sequence"/>
</dbReference>
<dbReference type="Pfam" id="PF03928">
    <property type="entry name" value="HbpS-like"/>
    <property type="match status" value="1"/>
</dbReference>
<reference evidence="1" key="1">
    <citation type="submission" date="2022-07" db="EMBL/GenBank/DDBJ databases">
        <title>Fungi with potential for degradation of polypropylene.</title>
        <authorList>
            <person name="Gostincar C."/>
        </authorList>
    </citation>
    <scope>NUCLEOTIDE SEQUENCE</scope>
    <source>
        <strain evidence="1">EXF-13287</strain>
    </source>
</reference>
<protein>
    <recommendedName>
        <fullName evidence="3">DUF967 domain protein</fullName>
    </recommendedName>
</protein>